<evidence type="ECO:0000313" key="2">
    <source>
        <dbReference type="EMBL" id="GIJ67306.1"/>
    </source>
</evidence>
<reference evidence="2" key="1">
    <citation type="submission" date="2021-01" db="EMBL/GenBank/DDBJ databases">
        <title>Whole genome shotgun sequence of Virgisporangium ochraceum NBRC 16418.</title>
        <authorList>
            <person name="Komaki H."/>
            <person name="Tamura T."/>
        </authorList>
    </citation>
    <scope>NUCLEOTIDE SEQUENCE</scope>
    <source>
        <strain evidence="2">NBRC 16418</strain>
    </source>
</reference>
<keyword evidence="3" id="KW-1185">Reference proteome</keyword>
<sequence length="333" mass="36436">MTVPMTELPGLDLPTLRRYLDRAVPGLVTGDLSGEVIAGGRSNLTYVVTDGTDRWVVRRPPLGHVLATAHDMGREYRVLTALFPTGYPVPETITLATDPDVIGAPFYVMRFVEGTVHREPSSLAGLVPSLIFDLVDRLADLHAVDPDAVGLGDFGRPAGYNERQVRRWKKQLDLSRSRSVEDLDELHERLAAAPPPVRQGTIVHGDYRIDNAIADGTRIVGVLDWEMSTVGDPLSDVALLLLYTSDRTLSVPGHPSLDDMVERYATRSGRDVSDLSWYRAMAAFKLAVISEGIHYRFTQGLTVGDGFDRVGERVAPLAAQGHDFLGGTDGLRL</sequence>
<dbReference type="PANTHER" id="PTHR47829:SF1">
    <property type="entry name" value="HAD FAMILY PHOSPHATASE"/>
    <property type="match status" value="1"/>
</dbReference>
<dbReference type="InterPro" id="IPR041726">
    <property type="entry name" value="ACAD10_11_N"/>
</dbReference>
<gene>
    <name evidence="2" type="ORF">Voc01_022230</name>
</gene>
<dbReference type="InterPro" id="IPR052898">
    <property type="entry name" value="ACAD10-like"/>
</dbReference>
<protein>
    <submittedName>
        <fullName evidence="2">Acyl-CoA dehydrogenase</fullName>
    </submittedName>
</protein>
<dbReference type="EMBL" id="BOPH01000024">
    <property type="protein sequence ID" value="GIJ67306.1"/>
    <property type="molecule type" value="Genomic_DNA"/>
</dbReference>
<evidence type="ECO:0000313" key="3">
    <source>
        <dbReference type="Proteomes" id="UP000635606"/>
    </source>
</evidence>
<dbReference type="Gene3D" id="3.30.200.20">
    <property type="entry name" value="Phosphorylase Kinase, domain 1"/>
    <property type="match status" value="1"/>
</dbReference>
<dbReference type="CDD" id="cd05154">
    <property type="entry name" value="ACAD10_11_N-like"/>
    <property type="match status" value="1"/>
</dbReference>
<evidence type="ECO:0000259" key="1">
    <source>
        <dbReference type="Pfam" id="PF01636"/>
    </source>
</evidence>
<proteinExistence type="predicted"/>
<dbReference type="Proteomes" id="UP000635606">
    <property type="component" value="Unassembled WGS sequence"/>
</dbReference>
<organism evidence="2 3">
    <name type="scientific">Virgisporangium ochraceum</name>
    <dbReference type="NCBI Taxonomy" id="65505"/>
    <lineage>
        <taxon>Bacteria</taxon>
        <taxon>Bacillati</taxon>
        <taxon>Actinomycetota</taxon>
        <taxon>Actinomycetes</taxon>
        <taxon>Micromonosporales</taxon>
        <taxon>Micromonosporaceae</taxon>
        <taxon>Virgisporangium</taxon>
    </lineage>
</organism>
<comment type="caution">
    <text evidence="2">The sequence shown here is derived from an EMBL/GenBank/DDBJ whole genome shotgun (WGS) entry which is preliminary data.</text>
</comment>
<accession>A0A8J3ZP84</accession>
<dbReference type="InterPro" id="IPR011009">
    <property type="entry name" value="Kinase-like_dom_sf"/>
</dbReference>
<dbReference type="InterPro" id="IPR002575">
    <property type="entry name" value="Aminoglycoside_PTrfase"/>
</dbReference>
<dbReference type="Gene3D" id="3.90.1200.10">
    <property type="match status" value="1"/>
</dbReference>
<dbReference type="SUPFAM" id="SSF56112">
    <property type="entry name" value="Protein kinase-like (PK-like)"/>
    <property type="match status" value="1"/>
</dbReference>
<feature type="domain" description="Aminoglycoside phosphotransferase" evidence="1">
    <location>
        <begin position="35"/>
        <end position="263"/>
    </location>
</feature>
<dbReference type="Pfam" id="PF01636">
    <property type="entry name" value="APH"/>
    <property type="match status" value="1"/>
</dbReference>
<name>A0A8J3ZP84_9ACTN</name>
<dbReference type="AlphaFoldDB" id="A0A8J3ZP84"/>
<dbReference type="PANTHER" id="PTHR47829">
    <property type="entry name" value="HYDROLASE, PUTATIVE (AFU_ORTHOLOGUE AFUA_1G12880)-RELATED"/>
    <property type="match status" value="1"/>
</dbReference>